<dbReference type="InterPro" id="IPR036964">
    <property type="entry name" value="RASGEF_cat_dom_sf"/>
</dbReference>
<dbReference type="EMBL" id="NIRI02000013">
    <property type="protein sequence ID" value="KAG5453177.1"/>
    <property type="molecule type" value="Genomic_DNA"/>
</dbReference>
<dbReference type="PANTHER" id="PTHR23113:SF368">
    <property type="entry name" value="CELL DIVISION CONTROL PROTEIN 25"/>
    <property type="match status" value="1"/>
</dbReference>
<dbReference type="GO" id="GO:0007265">
    <property type="term" value="P:Ras protein signal transduction"/>
    <property type="evidence" value="ECO:0007669"/>
    <property type="project" value="TreeGrafter"/>
</dbReference>
<accession>A0A8T1MUW1</accession>
<dbReference type="InterPro" id="IPR023578">
    <property type="entry name" value="Ras_GEF_dom_sf"/>
</dbReference>
<dbReference type="Proteomes" id="UP000286415">
    <property type="component" value="Unassembled WGS sequence"/>
</dbReference>
<name>A0A8T1MUW1_CLOSI</name>
<proteinExistence type="predicted"/>
<gene>
    <name evidence="5" type="ORF">CSKR_110619</name>
</gene>
<feature type="region of interest" description="Disordered" evidence="3">
    <location>
        <begin position="405"/>
        <end position="542"/>
    </location>
</feature>
<dbReference type="AlphaFoldDB" id="A0A8T1MUW1"/>
<dbReference type="PROSITE" id="PS50009">
    <property type="entry name" value="RASGEF_CAT"/>
    <property type="match status" value="1"/>
</dbReference>
<protein>
    <submittedName>
        <fullName evidence="5">Ras-specific guanine nucleotide-releasing factor RalGPS1</fullName>
    </submittedName>
</protein>
<feature type="compositionally biased region" description="Polar residues" evidence="3">
    <location>
        <begin position="953"/>
        <end position="966"/>
    </location>
</feature>
<evidence type="ECO:0000259" key="4">
    <source>
        <dbReference type="PROSITE" id="PS50009"/>
    </source>
</evidence>
<feature type="compositionally biased region" description="Pro residues" evidence="3">
    <location>
        <begin position="477"/>
        <end position="486"/>
    </location>
</feature>
<keyword evidence="1 2" id="KW-0344">Guanine-nucleotide releasing factor</keyword>
<evidence type="ECO:0000256" key="1">
    <source>
        <dbReference type="ARBA" id="ARBA00022658"/>
    </source>
</evidence>
<reference evidence="5 6" key="2">
    <citation type="journal article" date="2021" name="Genomics">
        <title>High-quality reference genome for Clonorchis sinensis.</title>
        <authorList>
            <person name="Young N.D."/>
            <person name="Stroehlein A.J."/>
            <person name="Kinkar L."/>
            <person name="Wang T."/>
            <person name="Sohn W.M."/>
            <person name="Chang B.C.H."/>
            <person name="Kaur P."/>
            <person name="Weisz D."/>
            <person name="Dudchenko O."/>
            <person name="Aiden E.L."/>
            <person name="Korhonen P.K."/>
            <person name="Gasser R.B."/>
        </authorList>
    </citation>
    <scope>NUCLEOTIDE SEQUENCE [LARGE SCALE GENOMIC DNA]</scope>
    <source>
        <strain evidence="5">Cs-k2</strain>
    </source>
</reference>
<feature type="compositionally biased region" description="Polar residues" evidence="3">
    <location>
        <begin position="321"/>
        <end position="334"/>
    </location>
</feature>
<evidence type="ECO:0000256" key="2">
    <source>
        <dbReference type="PROSITE-ProRule" id="PRU00168"/>
    </source>
</evidence>
<dbReference type="Pfam" id="PF00617">
    <property type="entry name" value="RasGEF"/>
    <property type="match status" value="1"/>
</dbReference>
<sequence length="1059" mass="116930">MMDYMKNTTSYRPLTSSTEVPDLSSLTEDVAIADITKAGPDIFAKQITLIELSLFKAIKREEFSSLKWNGKEKHIYAPNIVASTRWFNQINFWVQKEILKYSCVSKRTELLAFFIKIAKKLVDYNNLYSAMSIVSALQVECIYRLRHTWDGLPNKDRAAYRRLEELFSQNDNCRRQREHMNSISLPGIPYLGLYLSDLTYTNVAHPRVGGKPTAIWTSKINTIIDIIAYFQQSEYPFNVDGTINAYLCAQRYIEELQKFLEEDNYRTSLRLEPQPEPVIHTCSVYVPTVEDGRTMTGFLKCPSETTPTRGVRPSEMIPRGHQNQTIRSSKSASVNSSFESDMIPVAQTLWTDGKRTNKSVTALASPTPPAPFDTSAANVCTPIVRTKKKSVVLDTNSSVLTVPKPSKVLFSDDGPQKLHTPQHDSLPQGDLKDNLTTNFPLSTDIDAESPPRSHHRPTHYHQPEAPSTENLTKSPEHLPPIPPRPPHQSCDSIHHHRHKARAQRPSLSSSFTVDAPDESVPCPERLPNALDEVSLEPSKDALDPKCRKISESILSSLTQSSTSQSAPISSTPTKRVSSVPVLLSDSLDAAAAAVCAATVCATDLGRLELGDEPNPAPSLRSCTITQADVSVDEPVPQQSSCTLKIPSASTPAVQLGSEQRKVSSSHKAYFPPSIGLSQFDVQIVYQGVVQRRTLVRARTAALSGLAALLSPKLRKGPANMYESNSSLSTVSAVVAGGIKSSSSLMHARPAGFSSWHRLWATLVLVGSGSSAFMIYFEPKCKNAMLRNEFRAHQCQVQSLINFRGLHPLSTSQHVISDDSTNAASHRPEYADEVEDGDASELLQDEGDTLAVTTSEPELAKSPVRRTNRGNSVPTAMGTCLFNCWAQVELGHHRDGSVDVNSFLLSDPNRHKVYRFRPVLARDSSLPAFTRSTGPFDWLRRSGFHSPKVMPRASQPSVVMHTTNRSRPSPFGFSSLGRPRGASVPTALTSSFVSPTGSRSATLKHIRTTNEDAGLSVSSTSNPVVDEWIQALHTALNSVEKFHRHRFIAYHAQRYCEEDP</sequence>
<feature type="region of interest" description="Disordered" evidence="3">
    <location>
        <begin position="556"/>
        <end position="577"/>
    </location>
</feature>
<dbReference type="Gene3D" id="1.10.840.10">
    <property type="entry name" value="Ras guanine-nucleotide exchange factors catalytic domain"/>
    <property type="match status" value="1"/>
</dbReference>
<organism evidence="5 6">
    <name type="scientific">Clonorchis sinensis</name>
    <name type="common">Chinese liver fluke</name>
    <dbReference type="NCBI Taxonomy" id="79923"/>
    <lineage>
        <taxon>Eukaryota</taxon>
        <taxon>Metazoa</taxon>
        <taxon>Spiralia</taxon>
        <taxon>Lophotrochozoa</taxon>
        <taxon>Platyhelminthes</taxon>
        <taxon>Trematoda</taxon>
        <taxon>Digenea</taxon>
        <taxon>Opisthorchiida</taxon>
        <taxon>Opisthorchiata</taxon>
        <taxon>Opisthorchiidae</taxon>
        <taxon>Clonorchis</taxon>
    </lineage>
</organism>
<evidence type="ECO:0000313" key="6">
    <source>
        <dbReference type="Proteomes" id="UP000286415"/>
    </source>
</evidence>
<dbReference type="GO" id="GO:0005085">
    <property type="term" value="F:guanyl-nucleotide exchange factor activity"/>
    <property type="evidence" value="ECO:0007669"/>
    <property type="project" value="UniProtKB-KW"/>
</dbReference>
<evidence type="ECO:0000313" key="5">
    <source>
        <dbReference type="EMBL" id="KAG5453177.1"/>
    </source>
</evidence>
<dbReference type="SUPFAM" id="SSF48366">
    <property type="entry name" value="Ras GEF"/>
    <property type="match status" value="1"/>
</dbReference>
<keyword evidence="6" id="KW-1185">Reference proteome</keyword>
<feature type="domain" description="Ras-GEF" evidence="4">
    <location>
        <begin position="39"/>
        <end position="274"/>
    </location>
</feature>
<reference evidence="5 6" key="1">
    <citation type="journal article" date="2018" name="Biotechnol. Adv.">
        <title>Improved genomic resources and new bioinformatic workflow for the carcinogenic parasite Clonorchis sinensis: Biotechnological implications.</title>
        <authorList>
            <person name="Wang D."/>
            <person name="Korhonen P.K."/>
            <person name="Gasser R.B."/>
            <person name="Young N.D."/>
        </authorList>
    </citation>
    <scope>NUCLEOTIDE SEQUENCE [LARGE SCALE GENOMIC DNA]</scope>
    <source>
        <strain evidence="5">Cs-k2</strain>
    </source>
</reference>
<comment type="caution">
    <text evidence="5">The sequence shown here is derived from an EMBL/GenBank/DDBJ whole genome shotgun (WGS) entry which is preliminary data.</text>
</comment>
<evidence type="ECO:0000256" key="3">
    <source>
        <dbReference type="SAM" id="MobiDB-lite"/>
    </source>
</evidence>
<dbReference type="PANTHER" id="PTHR23113">
    <property type="entry name" value="GUANINE NUCLEOTIDE EXCHANGE FACTOR"/>
    <property type="match status" value="1"/>
</dbReference>
<dbReference type="OrthoDB" id="10254377at2759"/>
<dbReference type="InterPro" id="IPR001895">
    <property type="entry name" value="RASGEF_cat_dom"/>
</dbReference>
<feature type="region of interest" description="Disordered" evidence="3">
    <location>
        <begin position="302"/>
        <end position="334"/>
    </location>
</feature>
<feature type="region of interest" description="Disordered" evidence="3">
    <location>
        <begin position="948"/>
        <end position="977"/>
    </location>
</feature>
<dbReference type="SMART" id="SM00147">
    <property type="entry name" value="RasGEF"/>
    <property type="match status" value="1"/>
</dbReference>
<dbReference type="CDD" id="cd00155">
    <property type="entry name" value="RasGEF"/>
    <property type="match status" value="1"/>
</dbReference>
<dbReference type="GO" id="GO:0005886">
    <property type="term" value="C:plasma membrane"/>
    <property type="evidence" value="ECO:0007669"/>
    <property type="project" value="TreeGrafter"/>
</dbReference>
<dbReference type="InterPro" id="IPR008937">
    <property type="entry name" value="Ras-like_GEF"/>
</dbReference>